<dbReference type="Gene3D" id="3.10.540.10">
    <property type="entry name" value="duf1285 like domain"/>
    <property type="match status" value="1"/>
</dbReference>
<dbReference type="Gene3D" id="2.20.70.10">
    <property type="match status" value="1"/>
</dbReference>
<proteinExistence type="predicted"/>
<sequence length="199" mass="21243">MTKPTSGGNPAPSADSLASAARRAVNKGPAPVHLWNPPYCGALDIRIARDGTWFYLGTPIGRAELVKLFASILKREGDDYFLVTPVEKVGITVDDAPFVAVDVEATGAGAAQALAFTTNVGETVTAGPDHPIRVVRDGETGEPSPYVMVRAGLEALIDRKSFFRLVELGAREVRDGVEWFGLWSHGVFFPVIPADELPG</sequence>
<evidence type="ECO:0000259" key="3">
    <source>
        <dbReference type="Pfam" id="PF21028"/>
    </source>
</evidence>
<name>A0ABQ5LV71_9RHOB</name>
<accession>A0ABQ5LV71</accession>
<dbReference type="RefSeq" id="WP_281842277.1">
    <property type="nucleotide sequence ID" value="NZ_BROH01000005.1"/>
</dbReference>
<dbReference type="Pfam" id="PF21028">
    <property type="entry name" value="DUF1285_C"/>
    <property type="match status" value="1"/>
</dbReference>
<feature type="compositionally biased region" description="Low complexity" evidence="1">
    <location>
        <begin position="10"/>
        <end position="20"/>
    </location>
</feature>
<dbReference type="EMBL" id="BROH01000005">
    <property type="protein sequence ID" value="GKY88236.1"/>
    <property type="molecule type" value="Genomic_DNA"/>
</dbReference>
<comment type="caution">
    <text evidence="4">The sequence shown here is derived from an EMBL/GenBank/DDBJ whole genome shotgun (WGS) entry which is preliminary data.</text>
</comment>
<feature type="region of interest" description="Disordered" evidence="1">
    <location>
        <begin position="1"/>
        <end position="20"/>
    </location>
</feature>
<dbReference type="InterPro" id="IPR010707">
    <property type="entry name" value="DUF1285"/>
</dbReference>
<feature type="domain" description="DUF1285" evidence="3">
    <location>
        <begin position="97"/>
        <end position="191"/>
    </location>
</feature>
<organism evidence="4 5">
    <name type="scientific">Sinisalibacter aestuarii</name>
    <dbReference type="NCBI Taxonomy" id="2949426"/>
    <lineage>
        <taxon>Bacteria</taxon>
        <taxon>Pseudomonadati</taxon>
        <taxon>Pseudomonadota</taxon>
        <taxon>Alphaproteobacteria</taxon>
        <taxon>Rhodobacterales</taxon>
        <taxon>Roseobacteraceae</taxon>
        <taxon>Sinisalibacter</taxon>
    </lineage>
</organism>
<evidence type="ECO:0000313" key="5">
    <source>
        <dbReference type="Proteomes" id="UP001144205"/>
    </source>
</evidence>
<dbReference type="Gene3D" id="2.30.270.10">
    <property type="entry name" value="duf1285 protein"/>
    <property type="match status" value="1"/>
</dbReference>
<dbReference type="InterPro" id="IPR048341">
    <property type="entry name" value="DUF1285_N"/>
</dbReference>
<gene>
    <name evidence="4" type="ORF">STA1M1_21050</name>
</gene>
<reference evidence="4" key="1">
    <citation type="journal article" date="2023" name="Int. J. Syst. Evol. Microbiol.">
        <title>Sinisalibacter aestuarii sp. nov., isolated from estuarine sediment of the Arakawa River.</title>
        <authorList>
            <person name="Arafat S.T."/>
            <person name="Hirano S."/>
            <person name="Sato A."/>
            <person name="Takeuchi K."/>
            <person name="Yasuda T."/>
            <person name="Terahara T."/>
            <person name="Hamada M."/>
            <person name="Kobayashi T."/>
        </authorList>
    </citation>
    <scope>NUCLEOTIDE SEQUENCE</scope>
    <source>
        <strain evidence="4">B-399</strain>
    </source>
</reference>
<keyword evidence="5" id="KW-1185">Reference proteome</keyword>
<dbReference type="PIRSF" id="PIRSF029557">
    <property type="entry name" value="UCP029557"/>
    <property type="match status" value="1"/>
</dbReference>
<protein>
    <recommendedName>
        <fullName evidence="6">DUF1285 domain-containing protein</fullName>
    </recommendedName>
</protein>
<dbReference type="Pfam" id="PF06938">
    <property type="entry name" value="DUF1285_N"/>
    <property type="match status" value="1"/>
</dbReference>
<evidence type="ECO:0000259" key="2">
    <source>
        <dbReference type="Pfam" id="PF06938"/>
    </source>
</evidence>
<dbReference type="Proteomes" id="UP001144205">
    <property type="component" value="Unassembled WGS sequence"/>
</dbReference>
<evidence type="ECO:0000256" key="1">
    <source>
        <dbReference type="SAM" id="MobiDB-lite"/>
    </source>
</evidence>
<dbReference type="InterPro" id="IPR023361">
    <property type="entry name" value="DUF1285_beta_roll_sf"/>
</dbReference>
<feature type="domain" description="DUF1285" evidence="2">
    <location>
        <begin position="30"/>
        <end position="96"/>
    </location>
</feature>
<dbReference type="InterPro" id="IPR048342">
    <property type="entry name" value="DUF1285_C"/>
</dbReference>
<evidence type="ECO:0008006" key="6">
    <source>
        <dbReference type="Google" id="ProtNLM"/>
    </source>
</evidence>
<evidence type="ECO:0000313" key="4">
    <source>
        <dbReference type="EMBL" id="GKY88236.1"/>
    </source>
</evidence>